<evidence type="ECO:0000256" key="2">
    <source>
        <dbReference type="SAM" id="SignalP"/>
    </source>
</evidence>
<sequence>MFNWNLLALFPLCVSPFALAGDHFLARRAAPEAGYYNPSNNGGSMLTTVLGTFPPGQQEPINIIISGNSDAAVLAVQQTDGGLLNYYLSLSFSGECLGFHDGDSQQANLGDGKGLLNQTAVMRYDYGDPAVGTCTETVQGGDHFRYWIQNGDGANSGAIFMATSYEMPEAEDHDIVINGYNLGRDYIIGNITGSEIPTLTLSNTSTFSGSTSYGNYTYQTSITYASGLLQNTSIGINHNLTVGVEGVTNAVDGLVAVLDVSITARPANSTSGSDQTQSSGSSQNSQGNANWRVHLELWALVTFVCLLSPVIL</sequence>
<dbReference type="Proteomes" id="UP001175227">
    <property type="component" value="Unassembled WGS sequence"/>
</dbReference>
<organism evidence="3 4">
    <name type="scientific">Armillaria novae-zelandiae</name>
    <dbReference type="NCBI Taxonomy" id="153914"/>
    <lineage>
        <taxon>Eukaryota</taxon>
        <taxon>Fungi</taxon>
        <taxon>Dikarya</taxon>
        <taxon>Basidiomycota</taxon>
        <taxon>Agaricomycotina</taxon>
        <taxon>Agaricomycetes</taxon>
        <taxon>Agaricomycetidae</taxon>
        <taxon>Agaricales</taxon>
        <taxon>Marasmiineae</taxon>
        <taxon>Physalacriaceae</taxon>
        <taxon>Armillaria</taxon>
    </lineage>
</organism>
<keyword evidence="2" id="KW-0732">Signal</keyword>
<name>A0AA39PRD3_9AGAR</name>
<feature type="chain" id="PRO_5041259031" evidence="2">
    <location>
        <begin position="21"/>
        <end position="312"/>
    </location>
</feature>
<reference evidence="3" key="1">
    <citation type="submission" date="2023-06" db="EMBL/GenBank/DDBJ databases">
        <authorList>
            <consortium name="Lawrence Berkeley National Laboratory"/>
            <person name="Ahrendt S."/>
            <person name="Sahu N."/>
            <person name="Indic B."/>
            <person name="Wong-Bajracharya J."/>
            <person name="Merenyi Z."/>
            <person name="Ke H.-M."/>
            <person name="Monk M."/>
            <person name="Kocsube S."/>
            <person name="Drula E."/>
            <person name="Lipzen A."/>
            <person name="Balint B."/>
            <person name="Henrissat B."/>
            <person name="Andreopoulos B."/>
            <person name="Martin F.M."/>
            <person name="Harder C.B."/>
            <person name="Rigling D."/>
            <person name="Ford K.L."/>
            <person name="Foster G.D."/>
            <person name="Pangilinan J."/>
            <person name="Papanicolaou A."/>
            <person name="Barry K."/>
            <person name="LaButti K."/>
            <person name="Viragh M."/>
            <person name="Koriabine M."/>
            <person name="Yan M."/>
            <person name="Riley R."/>
            <person name="Champramary S."/>
            <person name="Plett K.L."/>
            <person name="Tsai I.J."/>
            <person name="Slot J."/>
            <person name="Sipos G."/>
            <person name="Plett J."/>
            <person name="Nagy L.G."/>
            <person name="Grigoriev I.V."/>
        </authorList>
    </citation>
    <scope>NUCLEOTIDE SEQUENCE</scope>
    <source>
        <strain evidence="3">ICMP 16352</strain>
    </source>
</reference>
<evidence type="ECO:0000313" key="4">
    <source>
        <dbReference type="Proteomes" id="UP001175227"/>
    </source>
</evidence>
<feature type="region of interest" description="Disordered" evidence="1">
    <location>
        <begin position="266"/>
        <end position="286"/>
    </location>
</feature>
<comment type="caution">
    <text evidence="3">The sequence shown here is derived from an EMBL/GenBank/DDBJ whole genome shotgun (WGS) entry which is preliminary data.</text>
</comment>
<protein>
    <submittedName>
        <fullName evidence="3">Uncharacterized protein</fullName>
    </submittedName>
</protein>
<feature type="compositionally biased region" description="Low complexity" evidence="1">
    <location>
        <begin position="268"/>
        <end position="286"/>
    </location>
</feature>
<evidence type="ECO:0000313" key="3">
    <source>
        <dbReference type="EMBL" id="KAK0487838.1"/>
    </source>
</evidence>
<feature type="signal peptide" evidence="2">
    <location>
        <begin position="1"/>
        <end position="20"/>
    </location>
</feature>
<evidence type="ECO:0000256" key="1">
    <source>
        <dbReference type="SAM" id="MobiDB-lite"/>
    </source>
</evidence>
<dbReference type="EMBL" id="JAUEPR010000003">
    <property type="protein sequence ID" value="KAK0487838.1"/>
    <property type="molecule type" value="Genomic_DNA"/>
</dbReference>
<gene>
    <name evidence="3" type="ORF">IW261DRAFT_1450295</name>
</gene>
<keyword evidence="4" id="KW-1185">Reference proteome</keyword>
<accession>A0AA39PRD3</accession>
<dbReference type="AlphaFoldDB" id="A0AA39PRD3"/>
<proteinExistence type="predicted"/>